<evidence type="ECO:0000313" key="1">
    <source>
        <dbReference type="EMBL" id="MCD2422198.1"/>
    </source>
</evidence>
<dbReference type="CDD" id="cd02440">
    <property type="entry name" value="AdoMet_MTases"/>
    <property type="match status" value="1"/>
</dbReference>
<dbReference type="InterPro" id="IPR029063">
    <property type="entry name" value="SAM-dependent_MTases_sf"/>
</dbReference>
<proteinExistence type="predicted"/>
<dbReference type="Proteomes" id="UP001199816">
    <property type="component" value="Unassembled WGS sequence"/>
</dbReference>
<reference evidence="1 2" key="1">
    <citation type="submission" date="2021-11" db="EMBL/GenBank/DDBJ databases">
        <title>Genomic of Niabella pedocola.</title>
        <authorList>
            <person name="Wu T."/>
        </authorList>
    </citation>
    <scope>NUCLEOTIDE SEQUENCE [LARGE SCALE GENOMIC DNA]</scope>
    <source>
        <strain evidence="1 2">JCM 31011</strain>
    </source>
</reference>
<organism evidence="1 2">
    <name type="scientific">Niabella pedocola</name>
    <dbReference type="NCBI Taxonomy" id="1752077"/>
    <lineage>
        <taxon>Bacteria</taxon>
        <taxon>Pseudomonadati</taxon>
        <taxon>Bacteroidota</taxon>
        <taxon>Chitinophagia</taxon>
        <taxon>Chitinophagales</taxon>
        <taxon>Chitinophagaceae</taxon>
        <taxon>Niabella</taxon>
    </lineage>
</organism>
<dbReference type="SUPFAM" id="SSF53335">
    <property type="entry name" value="S-adenosyl-L-methionine-dependent methyltransferases"/>
    <property type="match status" value="1"/>
</dbReference>
<dbReference type="RefSeq" id="WP_231003101.1">
    <property type="nucleotide sequence ID" value="NZ_JAJNEC010000004.1"/>
</dbReference>
<name>A0ABS8PPI9_9BACT</name>
<dbReference type="Pfam" id="PF13489">
    <property type="entry name" value="Methyltransf_23"/>
    <property type="match status" value="1"/>
</dbReference>
<sequence length="251" mass="29228">MDLIESLITEVSYLKNPFKRETIRYAQTFKNQTGIEVGGPSSSFGIKSFFPVYLYARKIDGVNFSSNTVWEGHIKEGNTYQYGKNKPAGHQYIDEASELSSVPDNHYDFLLSCHSLEHVANPIRAVKRWNQVLKPGGRLCLVLPDKRYTFDHNRPYTSFEHLLADFEQNITERDNTHFEEVIRLHDLSKDQEQTKEELISRTQNNYMNRCVHHHVFSFELINQMLEYGGFKTILNKAFKPFHLFTLAEKTG</sequence>
<keyword evidence="1" id="KW-0808">Transferase</keyword>
<dbReference type="GO" id="GO:0032259">
    <property type="term" value="P:methylation"/>
    <property type="evidence" value="ECO:0007669"/>
    <property type="project" value="UniProtKB-KW"/>
</dbReference>
<evidence type="ECO:0000313" key="2">
    <source>
        <dbReference type="Proteomes" id="UP001199816"/>
    </source>
</evidence>
<gene>
    <name evidence="1" type="ORF">LQ567_05450</name>
</gene>
<protein>
    <submittedName>
        <fullName evidence="1">Class I SAM-dependent methyltransferase</fullName>
    </submittedName>
</protein>
<dbReference type="Gene3D" id="3.40.50.150">
    <property type="entry name" value="Vaccinia Virus protein VP39"/>
    <property type="match status" value="1"/>
</dbReference>
<keyword evidence="1" id="KW-0489">Methyltransferase</keyword>
<comment type="caution">
    <text evidence="1">The sequence shown here is derived from an EMBL/GenBank/DDBJ whole genome shotgun (WGS) entry which is preliminary data.</text>
</comment>
<dbReference type="GO" id="GO:0008168">
    <property type="term" value="F:methyltransferase activity"/>
    <property type="evidence" value="ECO:0007669"/>
    <property type="project" value="UniProtKB-KW"/>
</dbReference>
<accession>A0ABS8PPI9</accession>
<keyword evidence="2" id="KW-1185">Reference proteome</keyword>
<dbReference type="EMBL" id="JAJNEC010000004">
    <property type="protein sequence ID" value="MCD2422198.1"/>
    <property type="molecule type" value="Genomic_DNA"/>
</dbReference>